<feature type="compositionally biased region" description="Basic and acidic residues" evidence="1">
    <location>
        <begin position="15"/>
        <end position="36"/>
    </location>
</feature>
<evidence type="ECO:0000256" key="1">
    <source>
        <dbReference type="SAM" id="MobiDB-lite"/>
    </source>
</evidence>
<dbReference type="AlphaFoldDB" id="A0A0W8G551"/>
<comment type="caution">
    <text evidence="2">The sequence shown here is derived from an EMBL/GenBank/DDBJ whole genome shotgun (WGS) entry which is preliminary data.</text>
</comment>
<sequence length="524" mass="53495">MTRPGQVGGRAGHGARSEKRGRDEHGHDRHGHDAGKGDLFGDAPLHVGRCGGGLGKHLGHGRDLQQRLPGPGRGIGPQAVAALEGQAAHPGPALGHVPGHLVKNLPVFRTHVLRLHPGQPGVAAAPGPRSGGGQELPFAAWRVCAFGGDQKRGQLVGDVAARGQPGQQVVQGGGDGRDPEGMARGVAHGHGHGQDDALQGRGRVGHGPHGIVRGCGGQGRAVPEGAPGIGQAGLPALGGGHGGQAAGEGHQSPQGEAARPGKPGEIGRQGGQPGHLRTQGGRCDAGWGGKKQGGAGGRGRGQGAVRPKQPVAGLLGLAVSRHALAPEPDQKGGCGIRLRSRAGQAVLHRSRLEPQEQGQIVPLGLQEPGMILHQVGHAALGLAHQKGRHMPGQLLSQPLHAAHGIEAQGREGHQGKSQKQDEELPAELHGRTPGPGWRAGGFMVRMVAPLGRVGNAPNAPWTGCAVDRMRHGWNAAWTGCGMAGMTPPLLGRRSWDGVPGRAVGREGVLPVFRPMNACGRGTGR</sequence>
<feature type="compositionally biased region" description="Gly residues" evidence="1">
    <location>
        <begin position="286"/>
        <end position="302"/>
    </location>
</feature>
<name>A0A0W8G551_9ZZZZ</name>
<feature type="compositionally biased region" description="Gly residues" evidence="1">
    <location>
        <begin position="227"/>
        <end position="246"/>
    </location>
</feature>
<protein>
    <submittedName>
        <fullName evidence="2">Uncharacterized protein</fullName>
    </submittedName>
</protein>
<gene>
    <name evidence="2" type="ORF">ASZ90_001960</name>
</gene>
<feature type="region of interest" description="Disordered" evidence="1">
    <location>
        <begin position="408"/>
        <end position="438"/>
    </location>
</feature>
<accession>A0A0W8G551</accession>
<organism evidence="2">
    <name type="scientific">hydrocarbon metagenome</name>
    <dbReference type="NCBI Taxonomy" id="938273"/>
    <lineage>
        <taxon>unclassified sequences</taxon>
        <taxon>metagenomes</taxon>
        <taxon>ecological metagenomes</taxon>
    </lineage>
</organism>
<feature type="compositionally biased region" description="Basic and acidic residues" evidence="1">
    <location>
        <begin position="408"/>
        <end position="430"/>
    </location>
</feature>
<feature type="compositionally biased region" description="Gly residues" evidence="1">
    <location>
        <begin position="205"/>
        <end position="219"/>
    </location>
</feature>
<reference evidence="2" key="1">
    <citation type="journal article" date="2015" name="Proc. Natl. Acad. Sci. U.S.A.">
        <title>Networks of energetic and metabolic interactions define dynamics in microbial communities.</title>
        <authorList>
            <person name="Embree M."/>
            <person name="Liu J.K."/>
            <person name="Al-Bassam M.M."/>
            <person name="Zengler K."/>
        </authorList>
    </citation>
    <scope>NUCLEOTIDE SEQUENCE</scope>
</reference>
<proteinExistence type="predicted"/>
<feature type="region of interest" description="Disordered" evidence="1">
    <location>
        <begin position="165"/>
        <end position="307"/>
    </location>
</feature>
<evidence type="ECO:0000313" key="2">
    <source>
        <dbReference type="EMBL" id="KUG28177.1"/>
    </source>
</evidence>
<feature type="compositionally biased region" description="Gly residues" evidence="1">
    <location>
        <begin position="1"/>
        <end position="12"/>
    </location>
</feature>
<feature type="region of interest" description="Disordered" evidence="1">
    <location>
        <begin position="1"/>
        <end position="40"/>
    </location>
</feature>
<dbReference type="EMBL" id="LNQE01000253">
    <property type="protein sequence ID" value="KUG28177.1"/>
    <property type="molecule type" value="Genomic_DNA"/>
</dbReference>